<accession>A0A7Y3RKU8</accession>
<dbReference type="InterPro" id="IPR006311">
    <property type="entry name" value="TAT_signal"/>
</dbReference>
<dbReference type="Pfam" id="PF07394">
    <property type="entry name" value="DUF1501"/>
    <property type="match status" value="1"/>
</dbReference>
<dbReference type="InterPro" id="IPR010869">
    <property type="entry name" value="DUF1501"/>
</dbReference>
<dbReference type="PANTHER" id="PTHR43737">
    <property type="entry name" value="BLL7424 PROTEIN"/>
    <property type="match status" value="1"/>
</dbReference>
<gene>
    <name evidence="3" type="ORF">HK107_05960</name>
</gene>
<dbReference type="RefSeq" id="WP_173197649.1">
    <property type="nucleotide sequence ID" value="NZ_JABFCX010000002.1"/>
</dbReference>
<feature type="signal peptide" evidence="2">
    <location>
        <begin position="1"/>
        <end position="27"/>
    </location>
</feature>
<comment type="caution">
    <text evidence="3">The sequence shown here is derived from an EMBL/GenBank/DDBJ whole genome shotgun (WGS) entry which is preliminary data.</text>
</comment>
<protein>
    <submittedName>
        <fullName evidence="3">DUF1501 domain-containing protein</fullName>
    </submittedName>
</protein>
<dbReference type="Proteomes" id="UP000536835">
    <property type="component" value="Unassembled WGS sequence"/>
</dbReference>
<dbReference type="PROSITE" id="PS51318">
    <property type="entry name" value="TAT"/>
    <property type="match status" value="1"/>
</dbReference>
<proteinExistence type="predicted"/>
<evidence type="ECO:0000256" key="1">
    <source>
        <dbReference type="SAM" id="MobiDB-lite"/>
    </source>
</evidence>
<evidence type="ECO:0000313" key="3">
    <source>
        <dbReference type="EMBL" id="NNU15865.1"/>
    </source>
</evidence>
<dbReference type="PANTHER" id="PTHR43737:SF1">
    <property type="entry name" value="DUF1501 DOMAIN-CONTAINING PROTEIN"/>
    <property type="match status" value="1"/>
</dbReference>
<reference evidence="3 4" key="1">
    <citation type="submission" date="2020-05" db="EMBL/GenBank/DDBJ databases">
        <title>Parvularcula mediterraneae sp. nov., isolated from polypropylene straw from shallow seawater of the seashore of Laganas in Zakynthos island, Greece.</title>
        <authorList>
            <person name="Szabo I."/>
            <person name="Al-Omari J."/>
            <person name="Rado J."/>
            <person name="Szerdahelyi G.S."/>
        </authorList>
    </citation>
    <scope>NUCLEOTIDE SEQUENCE [LARGE SCALE GENOMIC DNA]</scope>
    <source>
        <strain evidence="3 4">ZS-1/3</strain>
    </source>
</reference>
<keyword evidence="4" id="KW-1185">Reference proteome</keyword>
<feature type="region of interest" description="Disordered" evidence="1">
    <location>
        <begin position="138"/>
        <end position="157"/>
    </location>
</feature>
<evidence type="ECO:0000313" key="4">
    <source>
        <dbReference type="Proteomes" id="UP000536835"/>
    </source>
</evidence>
<sequence length="457" mass="49475">MLDRRSFMMGTAGALAASPLLPSAALAADRSGYKALVCVMMLGGADTHDLLIGHDQPSYDAWADQRRSILNNYEAGENPTARARDRLLRLDPLNGGEFGSRAFGMPPEMASLKDLFDRGDMAFVPNVGPLIEPVTRQQVKDKTARVPSKIGSHNDQRSTWQAFSGEGAKAGWGGLILDAVGESSPYTAISARSQTVFLQGEDTVQLQVPSNGQFKRAYGMDKTIYGNEEITQAIRSYYSNAADHLSNPLMRDIVRAQGNAVDNMEVLAELLDGPSIGDTVRIEGNGWSQQLATVADMIGLRNEFGVSRQVFQVSAGGWDTHKDQHERIPGLLGGLSQAIASFQAAIDAAGLSDSVTLFTMSDFGRTLQANSSGTDHGWGGHHMVVGGAVRGQRIHGRVPEFAPDHDRDFKRGALIPEISVDQYGAELARWFGLTQSELDLVFPNRRNFDPGALQLFA</sequence>
<organism evidence="3 4">
    <name type="scientific">Parvularcula mediterranea</name>
    <dbReference type="NCBI Taxonomy" id="2732508"/>
    <lineage>
        <taxon>Bacteria</taxon>
        <taxon>Pseudomonadati</taxon>
        <taxon>Pseudomonadota</taxon>
        <taxon>Alphaproteobacteria</taxon>
        <taxon>Parvularculales</taxon>
        <taxon>Parvularculaceae</taxon>
        <taxon>Parvularcula</taxon>
    </lineage>
</organism>
<dbReference type="EMBL" id="JABFCX010000002">
    <property type="protein sequence ID" value="NNU15865.1"/>
    <property type="molecule type" value="Genomic_DNA"/>
</dbReference>
<dbReference type="AlphaFoldDB" id="A0A7Y3RKU8"/>
<feature type="chain" id="PRO_5030704102" evidence="2">
    <location>
        <begin position="28"/>
        <end position="457"/>
    </location>
</feature>
<evidence type="ECO:0000256" key="2">
    <source>
        <dbReference type="SAM" id="SignalP"/>
    </source>
</evidence>
<name>A0A7Y3RKU8_9PROT</name>
<keyword evidence="2" id="KW-0732">Signal</keyword>